<evidence type="ECO:0000313" key="2">
    <source>
        <dbReference type="EMBL" id="QRZ15645.1"/>
    </source>
</evidence>
<evidence type="ECO:0000256" key="1">
    <source>
        <dbReference type="SAM" id="Phobius"/>
    </source>
</evidence>
<dbReference type="EMBL" id="CP070371">
    <property type="protein sequence ID" value="QRZ15645.1"/>
    <property type="molecule type" value="Genomic_DNA"/>
</dbReference>
<sequence length="336" mass="37166">MSDNKSIAFWCERSAADVDVRTEFHVNLWHFSGTKRRDFVEIGVMPSDPSALSAIRIFVPFPLRRENIVDLGPEFASTELAQGIFNETLSSTKKPSGKSVELRIGTNTYCHVHLFSPENGSIDPSELDVKEKEGGTLISITSMALESLARQCNGSPECGYFRLRLLPPKHDTRPFVTAIRPKDRAWASGFEEIEYIDCRLNEARTLPTAIEAAADAAPYGLADVSRIVFLAVVPVTSSITSSHAEWHKSRLLETQIWKDYVPHGLEDGMVVYHWRKQFEGKAQNSLQGFSAFVKLQTRKTSLIIIGVYVLVALALGIVGSLTASAVQWWVTAAGGP</sequence>
<reference evidence="2 3" key="1">
    <citation type="submission" date="2021-02" db="EMBL/GenBank/DDBJ databases">
        <title>Paracoccus methylovroum sp.nov., a new methanol and methylamine utilizing methylotrophic denitrifer.</title>
        <authorList>
            <person name="Timsy T."/>
            <person name="Behrendt U."/>
            <person name="Ulrich A."/>
            <person name="Spanner T."/>
            <person name="Foesel B.U."/>
            <person name="Horn M.A."/>
            <person name="Kolb S."/>
        </authorList>
    </citation>
    <scope>NUCLEOTIDE SEQUENCE [LARGE SCALE GENOMIC DNA]</scope>
    <source>
        <strain evidence="2 3">H4-D09</strain>
    </source>
</reference>
<organism evidence="2 3">
    <name type="scientific">Paracoccus methylovorus</name>
    <dbReference type="NCBI Taxonomy" id="2812658"/>
    <lineage>
        <taxon>Bacteria</taxon>
        <taxon>Pseudomonadati</taxon>
        <taxon>Pseudomonadota</taxon>
        <taxon>Alphaproteobacteria</taxon>
        <taxon>Rhodobacterales</taxon>
        <taxon>Paracoccaceae</taxon>
        <taxon>Paracoccus</taxon>
    </lineage>
</organism>
<keyword evidence="1" id="KW-0472">Membrane</keyword>
<feature type="transmembrane region" description="Helical" evidence="1">
    <location>
        <begin position="302"/>
        <end position="330"/>
    </location>
</feature>
<protein>
    <submittedName>
        <fullName evidence="2">Uncharacterized protein</fullName>
    </submittedName>
</protein>
<keyword evidence="1" id="KW-0812">Transmembrane</keyword>
<evidence type="ECO:0000313" key="3">
    <source>
        <dbReference type="Proteomes" id="UP000663629"/>
    </source>
</evidence>
<proteinExistence type="predicted"/>
<dbReference type="Proteomes" id="UP000663629">
    <property type="component" value="Chromosome 2"/>
</dbReference>
<keyword evidence="1" id="KW-1133">Transmembrane helix</keyword>
<accession>A0ABX7JNG4</accession>
<keyword evidence="3" id="KW-1185">Reference proteome</keyword>
<gene>
    <name evidence="2" type="ORF">JWJ88_15080</name>
</gene>
<name>A0ABX7JNG4_9RHOB</name>
<dbReference type="RefSeq" id="WP_205296589.1">
    <property type="nucleotide sequence ID" value="NZ_CP070371.1"/>
</dbReference>